<dbReference type="EMBL" id="JACBXS010000009">
    <property type="protein sequence ID" value="NYS24540.1"/>
    <property type="molecule type" value="Genomic_DNA"/>
</dbReference>
<dbReference type="SUPFAM" id="SSF51120">
    <property type="entry name" value="beta-Roll"/>
    <property type="match status" value="1"/>
</dbReference>
<feature type="compositionally biased region" description="Polar residues" evidence="1">
    <location>
        <begin position="593"/>
        <end position="610"/>
    </location>
</feature>
<dbReference type="AlphaFoldDB" id="A0A7Z0HYD2"/>
<dbReference type="InterPro" id="IPR036439">
    <property type="entry name" value="Dockerin_dom_sf"/>
</dbReference>
<dbReference type="InterPro" id="IPR001343">
    <property type="entry name" value="Hemolysn_Ca-bd"/>
</dbReference>
<dbReference type="GO" id="GO:0000272">
    <property type="term" value="P:polysaccharide catabolic process"/>
    <property type="evidence" value="ECO:0007669"/>
    <property type="project" value="InterPro"/>
</dbReference>
<dbReference type="PRINTS" id="PR00313">
    <property type="entry name" value="CABNDNGRPT"/>
</dbReference>
<proteinExistence type="predicted"/>
<dbReference type="GO" id="GO:0004553">
    <property type="term" value="F:hydrolase activity, hydrolyzing O-glycosyl compounds"/>
    <property type="evidence" value="ECO:0007669"/>
    <property type="project" value="InterPro"/>
</dbReference>
<dbReference type="Pfam" id="PF00404">
    <property type="entry name" value="Dockerin_1"/>
    <property type="match status" value="1"/>
</dbReference>
<feature type="compositionally biased region" description="Acidic residues" evidence="1">
    <location>
        <begin position="558"/>
        <end position="574"/>
    </location>
</feature>
<evidence type="ECO:0000313" key="3">
    <source>
        <dbReference type="Proteomes" id="UP000529417"/>
    </source>
</evidence>
<dbReference type="InterPro" id="IPR011049">
    <property type="entry name" value="Serralysin-like_metalloprot_C"/>
</dbReference>
<dbReference type="Gene3D" id="2.150.10.10">
    <property type="entry name" value="Serralysin-like metalloprotease, C-terminal"/>
    <property type="match status" value="1"/>
</dbReference>
<comment type="caution">
    <text evidence="2">The sequence shown here is derived from an EMBL/GenBank/DDBJ whole genome shotgun (WGS) entry which is preliminary data.</text>
</comment>
<evidence type="ECO:0000313" key="2">
    <source>
        <dbReference type="EMBL" id="NYS24540.1"/>
    </source>
</evidence>
<dbReference type="GO" id="GO:0005509">
    <property type="term" value="F:calcium ion binding"/>
    <property type="evidence" value="ECO:0007669"/>
    <property type="project" value="InterPro"/>
</dbReference>
<name>A0A7Z0HYD2_9RHOB</name>
<dbReference type="Gene3D" id="1.10.1330.10">
    <property type="entry name" value="Dockerin domain"/>
    <property type="match status" value="1"/>
</dbReference>
<dbReference type="SUPFAM" id="SSF63446">
    <property type="entry name" value="Type I dockerin domain"/>
    <property type="match status" value="1"/>
</dbReference>
<feature type="compositionally biased region" description="Low complexity" evidence="1">
    <location>
        <begin position="547"/>
        <end position="557"/>
    </location>
</feature>
<dbReference type="Proteomes" id="UP000529417">
    <property type="component" value="Unassembled WGS sequence"/>
</dbReference>
<dbReference type="InterPro" id="IPR002105">
    <property type="entry name" value="Dockerin_1_rpt"/>
</dbReference>
<dbReference type="Pfam" id="PF00353">
    <property type="entry name" value="HemolysinCabind"/>
    <property type="match status" value="1"/>
</dbReference>
<protein>
    <submittedName>
        <fullName evidence="2">Uncharacterized protein</fullName>
    </submittedName>
</protein>
<keyword evidence="3" id="KW-1185">Reference proteome</keyword>
<gene>
    <name evidence="2" type="ORF">HUK65_06000</name>
</gene>
<reference evidence="2 3" key="1">
    <citation type="journal article" date="2000" name="Arch. Microbiol.">
        <title>Rhodobaca bogoriensis gen. nov. and sp. nov., an alkaliphilic purple nonsulfur bacterium from African Rift Valley soda lakes.</title>
        <authorList>
            <person name="Milford A.D."/>
            <person name="Achenbach L.A."/>
            <person name="Jung D.O."/>
            <person name="Madigan M.T."/>
        </authorList>
    </citation>
    <scope>NUCLEOTIDE SEQUENCE [LARGE SCALE GENOMIC DNA]</scope>
    <source>
        <strain evidence="2 3">2376</strain>
    </source>
</reference>
<sequence length="754" mass="77823">MTYQLFPATAFTRPHADDPGAFREPDYAQLTDGSVIAVSTQQYRPDPDGPVVNRLVAHRFDPQGVLTDTQVLVQDAGTPFSRGTEIIGLRDGGFVVSFNRDGSDFLHLRSFDADGTPRGDHAVTAPPRVFDAGGQEQAPVTITGGRDNALSALEDGGFALGFSASHASVFALYDGAGTSFTQVFDADATPRTDPLQIAPWVVRAPGADAEADSASVHASVPLADGGYAVILRAGANTPGGVEGQNRIVAAQMFNADGTPRSDPFAVASAENHDGSIPHAAALADGSFVVAWVNEQRGSANQAFWRRYDGDGTPLGDAVQVAPGAASFALSLTRQMVTVSPTEDGGFFITGHRVGADSTRLLQRYDAEGQPVGGLDATLRASDEEHFGRILQSPVKVFDMGDAGWLQLLATQGRNDEGPETIQLAEGISARMHAPDILGSAGDDTLEAGDTGTALYGFDGDDTLIGGPGDDIFIGGPGDDVLIGGGGQNMAVFGGTRADYDIQVDADGTVIVSDLRADGPNDGTDRLQDIQLLQFARASGGVEVIAAPTPEDTPNNGDDNGDDNGDPGDNGDTDEPGTLAGLVTRPGGDGLGNVSVTFTPADSEQASTTAQTDAQGRFTLEAAPGAAGTLEASRDYDPAADGRPSAIDALEVLRLAVGLNPSFGPAQALNFIAADMNGDGTITALDALEVLRAAVGLASDNAPRWVFVDSAIDWEALDLSRSNVQFDTGITIAAGDSDLDLGLTGILLGNMAEVA</sequence>
<dbReference type="RefSeq" id="WP_179905246.1">
    <property type="nucleotide sequence ID" value="NZ_JACBXS010000009.1"/>
</dbReference>
<accession>A0A7Z0HYD2</accession>
<organism evidence="2 3">
    <name type="scientific">Rhabdonatronobacter sediminivivens</name>
    <dbReference type="NCBI Taxonomy" id="2743469"/>
    <lineage>
        <taxon>Bacteria</taxon>
        <taxon>Pseudomonadati</taxon>
        <taxon>Pseudomonadota</taxon>
        <taxon>Alphaproteobacteria</taxon>
        <taxon>Rhodobacterales</taxon>
        <taxon>Paracoccaceae</taxon>
        <taxon>Rhabdonatronobacter</taxon>
    </lineage>
</organism>
<feature type="region of interest" description="Disordered" evidence="1">
    <location>
        <begin position="545"/>
        <end position="610"/>
    </location>
</feature>
<evidence type="ECO:0000256" key="1">
    <source>
        <dbReference type="SAM" id="MobiDB-lite"/>
    </source>
</evidence>